<accession>A0A317WFQ9</accession>
<keyword evidence="3" id="KW-1185">Reference proteome</keyword>
<proteinExistence type="predicted"/>
<name>A0A317WFQ9_ASPEC</name>
<sequence>MAPCPVVGHVEWPSGMTMTSCRKRRICGDGVSDVLANQQHLLTGMVQSDIQRARHFASAMPIRPVGAVRVNPFPRRKSDGPTGRLYDRGTNGEAAVGCMHLALWAELDHWTARATSRTIGGMPMYTEAMQQRHNVDGEEGGIETLAVYLGRRESHGPAPLMPDPARREDSRPMRRPISPQESELPKTAKAGGCDCLFLIGSIGLVADKRQKERGNDDPGLTKMTICPFDRMMHHPVSVSFPSVATAVGSHPVPSKPSNPCHRGFALLLPPCKDNGSGAAIYRLALDNFGIIVGKVLWWWREKVGCGIEGGLVERVLEPSPGIEAKTSLVSLSLPLSLLLFKKHGESVVCLDIKSHGSPTIHSGQEGVVVES</sequence>
<dbReference type="AlphaFoldDB" id="A0A317WFQ9"/>
<evidence type="ECO:0000313" key="2">
    <source>
        <dbReference type="EMBL" id="PWY85129.1"/>
    </source>
</evidence>
<dbReference type="OrthoDB" id="10296070at2759"/>
<feature type="region of interest" description="Disordered" evidence="1">
    <location>
        <begin position="153"/>
        <end position="187"/>
    </location>
</feature>
<evidence type="ECO:0000256" key="1">
    <source>
        <dbReference type="SAM" id="MobiDB-lite"/>
    </source>
</evidence>
<protein>
    <submittedName>
        <fullName evidence="2">Uncharacterized protein</fullName>
    </submittedName>
</protein>
<organism evidence="2 3">
    <name type="scientific">Aspergillus eucalypticola (strain CBS 122712 / IBT 29274)</name>
    <dbReference type="NCBI Taxonomy" id="1448314"/>
    <lineage>
        <taxon>Eukaryota</taxon>
        <taxon>Fungi</taxon>
        <taxon>Dikarya</taxon>
        <taxon>Ascomycota</taxon>
        <taxon>Pezizomycotina</taxon>
        <taxon>Eurotiomycetes</taxon>
        <taxon>Eurotiomycetidae</taxon>
        <taxon>Eurotiales</taxon>
        <taxon>Aspergillaceae</taxon>
        <taxon>Aspergillus</taxon>
        <taxon>Aspergillus subgen. Circumdati</taxon>
    </lineage>
</organism>
<gene>
    <name evidence="2" type="ORF">BO83DRAFT_394574</name>
</gene>
<dbReference type="EMBL" id="MSFU01000001">
    <property type="protein sequence ID" value="PWY85129.1"/>
    <property type="molecule type" value="Genomic_DNA"/>
</dbReference>
<dbReference type="RefSeq" id="XP_025393049.1">
    <property type="nucleotide sequence ID" value="XM_025533019.1"/>
</dbReference>
<evidence type="ECO:0000313" key="3">
    <source>
        <dbReference type="Proteomes" id="UP000246171"/>
    </source>
</evidence>
<dbReference type="VEuPathDB" id="FungiDB:BO83DRAFT_394574"/>
<dbReference type="Proteomes" id="UP000246171">
    <property type="component" value="Unassembled WGS sequence"/>
</dbReference>
<comment type="caution">
    <text evidence="2">The sequence shown here is derived from an EMBL/GenBank/DDBJ whole genome shotgun (WGS) entry which is preliminary data.</text>
</comment>
<reference evidence="2" key="1">
    <citation type="submission" date="2016-12" db="EMBL/GenBank/DDBJ databases">
        <title>The genomes of Aspergillus section Nigri reveals drivers in fungal speciation.</title>
        <authorList>
            <consortium name="DOE Joint Genome Institute"/>
            <person name="Vesth T.C."/>
            <person name="Nybo J."/>
            <person name="Theobald S."/>
            <person name="Brandl J."/>
            <person name="Frisvad J.C."/>
            <person name="Nielsen K.F."/>
            <person name="Lyhne E.K."/>
            <person name="Kogle M.E."/>
            <person name="Kuo A."/>
            <person name="Riley R."/>
            <person name="Clum A."/>
            <person name="Nolan M."/>
            <person name="Lipzen A."/>
            <person name="Salamov A."/>
            <person name="Henrissat B."/>
            <person name="Wiebenga A."/>
            <person name="De vries R.P."/>
            <person name="Grigoriev I.V."/>
            <person name="Mortensen U.H."/>
            <person name="Andersen M.R."/>
            <person name="Baker S.E."/>
        </authorList>
    </citation>
    <scope>NUCLEOTIDE SEQUENCE</scope>
    <source>
        <strain evidence="2">CBS 122712</strain>
    </source>
</reference>
<dbReference type="GeneID" id="37054981"/>